<dbReference type="RefSeq" id="WP_126600051.1">
    <property type="nucleotide sequence ID" value="NZ_BIFQ01000002.1"/>
</dbReference>
<dbReference type="InterPro" id="IPR050383">
    <property type="entry name" value="GlyoxalaseI/FosfomycinResist"/>
</dbReference>
<reference evidence="3" key="1">
    <citation type="submission" date="2018-12" db="EMBL/GenBank/DDBJ databases">
        <title>Tengunoibacter tsumagoiensis gen. nov., sp. nov., Dictyobacter kobayashii sp. nov., D. alpinus sp. nov., and D. joshuensis sp. nov. and description of Dictyobacteraceae fam. nov. within the order Ktedonobacterales isolated from Tengu-no-mugimeshi.</title>
        <authorList>
            <person name="Wang C.M."/>
            <person name="Zheng Y."/>
            <person name="Sakai Y."/>
            <person name="Toyoda A."/>
            <person name="Minakuchi Y."/>
            <person name="Abe K."/>
            <person name="Yokota A."/>
            <person name="Yabe S."/>
        </authorList>
    </citation>
    <scope>NUCLEOTIDE SEQUENCE [LARGE SCALE GENOMIC DNA]</scope>
    <source>
        <strain evidence="3">S-27</strain>
    </source>
</reference>
<comment type="caution">
    <text evidence="2">The sequence shown here is derived from an EMBL/GenBank/DDBJ whole genome shotgun (WGS) entry which is preliminary data.</text>
</comment>
<proteinExistence type="predicted"/>
<dbReference type="Proteomes" id="UP000287224">
    <property type="component" value="Unassembled WGS sequence"/>
</dbReference>
<dbReference type="CDD" id="cd08343">
    <property type="entry name" value="ED_TypeI_classII_C"/>
    <property type="match status" value="1"/>
</dbReference>
<accession>A0A401ZLZ5</accession>
<protein>
    <submittedName>
        <fullName evidence="2">3,4-dihydroxyphenylacetate 2,3-dioxygenase</fullName>
    </submittedName>
</protein>
<keyword evidence="2" id="KW-0560">Oxidoreductase</keyword>
<feature type="domain" description="VOC" evidence="1">
    <location>
        <begin position="6"/>
        <end position="118"/>
    </location>
</feature>
<dbReference type="Pfam" id="PF00903">
    <property type="entry name" value="Glyoxalase"/>
    <property type="match status" value="2"/>
</dbReference>
<dbReference type="InterPro" id="IPR029068">
    <property type="entry name" value="Glyas_Bleomycin-R_OHBP_Dase"/>
</dbReference>
<evidence type="ECO:0000259" key="1">
    <source>
        <dbReference type="PROSITE" id="PS51819"/>
    </source>
</evidence>
<name>A0A401ZLZ5_9CHLR</name>
<dbReference type="PANTHER" id="PTHR21366:SF14">
    <property type="entry name" value="GLYOXALASE DOMAIN-CONTAINING PROTEIN 5"/>
    <property type="match status" value="1"/>
</dbReference>
<dbReference type="AlphaFoldDB" id="A0A401ZLZ5"/>
<dbReference type="GO" id="GO:0051213">
    <property type="term" value="F:dioxygenase activity"/>
    <property type="evidence" value="ECO:0007669"/>
    <property type="project" value="UniProtKB-KW"/>
</dbReference>
<evidence type="ECO:0000313" key="2">
    <source>
        <dbReference type="EMBL" id="GCE07901.1"/>
    </source>
</evidence>
<dbReference type="PANTHER" id="PTHR21366">
    <property type="entry name" value="GLYOXALASE FAMILY PROTEIN"/>
    <property type="match status" value="1"/>
</dbReference>
<feature type="domain" description="VOC" evidence="1">
    <location>
        <begin position="135"/>
        <end position="249"/>
    </location>
</feature>
<dbReference type="OrthoDB" id="317332at2"/>
<dbReference type="Gene3D" id="3.10.180.10">
    <property type="entry name" value="2,3-Dihydroxybiphenyl 1,2-Dioxygenase, domain 1"/>
    <property type="match status" value="2"/>
</dbReference>
<keyword evidence="3" id="KW-1185">Reference proteome</keyword>
<gene>
    <name evidence="2" type="ORF">KDAU_52300</name>
</gene>
<evidence type="ECO:0000313" key="3">
    <source>
        <dbReference type="Proteomes" id="UP000287224"/>
    </source>
</evidence>
<keyword evidence="2" id="KW-0223">Dioxygenase</keyword>
<dbReference type="SUPFAM" id="SSF54593">
    <property type="entry name" value="Glyoxalase/Bleomycin resistance protein/Dihydroxybiphenyl dioxygenase"/>
    <property type="match status" value="1"/>
</dbReference>
<dbReference type="InterPro" id="IPR037523">
    <property type="entry name" value="VOC_core"/>
</dbReference>
<organism evidence="2 3">
    <name type="scientific">Dictyobacter aurantiacus</name>
    <dbReference type="NCBI Taxonomy" id="1936993"/>
    <lineage>
        <taxon>Bacteria</taxon>
        <taxon>Bacillati</taxon>
        <taxon>Chloroflexota</taxon>
        <taxon>Ktedonobacteria</taxon>
        <taxon>Ktedonobacterales</taxon>
        <taxon>Dictyobacteraceae</taxon>
        <taxon>Dictyobacter</taxon>
    </lineage>
</organism>
<dbReference type="EMBL" id="BIFQ01000002">
    <property type="protein sequence ID" value="GCE07901.1"/>
    <property type="molecule type" value="Genomic_DNA"/>
</dbReference>
<sequence length="297" mass="33690">MVHVAKIGHVAFHTTNLDRLLAYYTDVLGLTLTTRGGDGTAYLSCGVDHHSVILTPARENRLHHVAFQLDHSVSLRDAARQLHEAGIESELMSDAQPGIPELLQLSDPDGNLIQLYVDTEHVSNGFGGTGIVPVKLGHVAMYVSDVKKIVAFYQQILGFRVSDWLEDFFVFMRCNIDHHTMNFLQSKRKNEMFHVAFELRDWAQVQSACDWLNKHHLPLAWGPGRHGIGHNIFTYHYDPDHNLVELFTEIDILSNEDIGYFEPRPWHEDFPQKPKVWKDSPEAVNKWGVLPPAGLMG</sequence>
<dbReference type="PROSITE" id="PS51819">
    <property type="entry name" value="VOC"/>
    <property type="match status" value="2"/>
</dbReference>
<dbReference type="InterPro" id="IPR004360">
    <property type="entry name" value="Glyas_Fos-R_dOase_dom"/>
</dbReference>